<dbReference type="EMBL" id="BAAAFG010000013">
    <property type="protein sequence ID" value="GAA0872147.1"/>
    <property type="molecule type" value="Genomic_DNA"/>
</dbReference>
<evidence type="ECO:0000259" key="2">
    <source>
        <dbReference type="Pfam" id="PF08840"/>
    </source>
</evidence>
<evidence type="ECO:0000313" key="4">
    <source>
        <dbReference type="Proteomes" id="UP001500507"/>
    </source>
</evidence>
<dbReference type="Proteomes" id="UP001500507">
    <property type="component" value="Unassembled WGS sequence"/>
</dbReference>
<dbReference type="RefSeq" id="WP_343764998.1">
    <property type="nucleotide sequence ID" value="NZ_BAAAFG010000013.1"/>
</dbReference>
<organism evidence="3 4">
    <name type="scientific">Gangjinia marincola</name>
    <dbReference type="NCBI Taxonomy" id="578463"/>
    <lineage>
        <taxon>Bacteria</taxon>
        <taxon>Pseudomonadati</taxon>
        <taxon>Bacteroidota</taxon>
        <taxon>Flavobacteriia</taxon>
        <taxon>Flavobacteriales</taxon>
        <taxon>Flavobacteriaceae</taxon>
        <taxon>Gangjinia</taxon>
    </lineage>
</organism>
<reference evidence="4" key="1">
    <citation type="journal article" date="2019" name="Int. J. Syst. Evol. Microbiol.">
        <title>The Global Catalogue of Microorganisms (GCM) 10K type strain sequencing project: providing services to taxonomists for standard genome sequencing and annotation.</title>
        <authorList>
            <consortium name="The Broad Institute Genomics Platform"/>
            <consortium name="The Broad Institute Genome Sequencing Center for Infectious Disease"/>
            <person name="Wu L."/>
            <person name="Ma J."/>
        </authorList>
    </citation>
    <scope>NUCLEOTIDE SEQUENCE [LARGE SCALE GENOMIC DNA]</scope>
    <source>
        <strain evidence="4">JCM 16082</strain>
    </source>
</reference>
<dbReference type="InterPro" id="IPR029058">
    <property type="entry name" value="AB_hydrolase_fold"/>
</dbReference>
<evidence type="ECO:0000256" key="1">
    <source>
        <dbReference type="SAM" id="Phobius"/>
    </source>
</evidence>
<keyword evidence="1" id="KW-0472">Membrane</keyword>
<proteinExistence type="predicted"/>
<dbReference type="SUPFAM" id="SSF53474">
    <property type="entry name" value="alpha/beta-Hydrolases"/>
    <property type="match status" value="1"/>
</dbReference>
<comment type="caution">
    <text evidence="3">The sequence shown here is derived from an EMBL/GenBank/DDBJ whole genome shotgun (WGS) entry which is preliminary data.</text>
</comment>
<dbReference type="PANTHER" id="PTHR10824:SF4">
    <property type="entry name" value="ACYL-COENZYME A THIOESTERASE 1-LIKE"/>
    <property type="match status" value="1"/>
</dbReference>
<feature type="transmembrane region" description="Helical" evidence="1">
    <location>
        <begin position="6"/>
        <end position="26"/>
    </location>
</feature>
<dbReference type="InterPro" id="IPR014940">
    <property type="entry name" value="BAAT_C"/>
</dbReference>
<keyword evidence="4" id="KW-1185">Reference proteome</keyword>
<name>A0ABP3XX37_9FLAO</name>
<dbReference type="PIRSF" id="PIRSF016521">
    <property type="entry name" value="Acyl-CoA_hydro"/>
    <property type="match status" value="1"/>
</dbReference>
<keyword evidence="1" id="KW-1133">Transmembrane helix</keyword>
<dbReference type="InterPro" id="IPR016662">
    <property type="entry name" value="Acyl-CoA_thioEstase_long-chain"/>
</dbReference>
<gene>
    <name evidence="3" type="ORF">GCM10009117_12940</name>
</gene>
<protein>
    <recommendedName>
        <fullName evidence="2">BAAT/Acyl-CoA thioester hydrolase C-terminal domain-containing protein</fullName>
    </recommendedName>
</protein>
<feature type="domain" description="BAAT/Acyl-CoA thioester hydrolase C-terminal" evidence="2">
    <location>
        <begin position="96"/>
        <end position="319"/>
    </location>
</feature>
<sequence length="320" mass="35786">MKKFSIIFGVIALLILGYFILDSILFDGIKAEPIDDYGFKANHFKKENSASAPAIILLGGGQWGDYWGQEFAKNGFIGLSLPYMGREGLPKLPEEIDLEYIENAINWLQEQPEVNATKIAVMGASRNAELALLIASTFPQMISGVIAYAPSSVAWSNTVLPYNSDEVKPSWMYKGVAIPYVPMEKISANETGEIKMLEYWKKGLSKMEEVSRAAIKVEQINGPILLFSGKDDRVWPSAEMADSIEKRLNEHNFKYSIQNIQYDSVGHSISGNPEDKSRVERRTIKIDGKDYQYTTGGNADSEFKAKQDAKNKVFAFLNKL</sequence>
<accession>A0ABP3XX37</accession>
<evidence type="ECO:0000313" key="3">
    <source>
        <dbReference type="EMBL" id="GAA0872147.1"/>
    </source>
</evidence>
<dbReference type="Gene3D" id="3.40.50.1820">
    <property type="entry name" value="alpha/beta hydrolase"/>
    <property type="match status" value="1"/>
</dbReference>
<keyword evidence="1" id="KW-0812">Transmembrane</keyword>
<dbReference type="PANTHER" id="PTHR10824">
    <property type="entry name" value="ACYL-COENZYME A THIOESTERASE-RELATED"/>
    <property type="match status" value="1"/>
</dbReference>
<dbReference type="Pfam" id="PF08840">
    <property type="entry name" value="BAAT_C"/>
    <property type="match status" value="1"/>
</dbReference>